<sequence>MTNLDCSPPDTGAPGVPTEDLDALAADTVARAAADAADVTIRQVSGLAEIEQVCQLVEGVWRTEPGRPLVTPELLRALTKAGNYVGAAFRGSVPVGVGVGFFTPPAEQTLHSHLTGVSTAGRTRHVGFALKLDQRAWALRHGATEIGWTFDPLVSRNAYFNLAKLAATADEYLPDFYGVMHDDLNGADASDRLHVRWHLNAPSVVLACGGLPDGRDAEAERRHGAEIALGRGPGGAPSTPSAAPRASRVLVAVPEDIETMRTRDPGLAGEWRRALRETLAPLLTGGGRVAGFDRSGWYVVRPAGSPR</sequence>
<dbReference type="EMBL" id="JAVDYB010000001">
    <property type="protein sequence ID" value="MDR7277273.1"/>
    <property type="molecule type" value="Genomic_DNA"/>
</dbReference>
<dbReference type="InterPro" id="IPR038764">
    <property type="entry name" value="GNAT_N_AcTrfase_prd"/>
</dbReference>
<keyword evidence="2" id="KW-1185">Reference proteome</keyword>
<gene>
    <name evidence="1" type="ORF">J2S41_004051</name>
</gene>
<dbReference type="RefSeq" id="WP_310369466.1">
    <property type="nucleotide sequence ID" value="NZ_JAVDYB010000001.1"/>
</dbReference>
<dbReference type="PANTHER" id="PTHR41700">
    <property type="entry name" value="GCN5-RELATED N-ACETYLTRANSFERASE"/>
    <property type="match status" value="1"/>
</dbReference>
<evidence type="ECO:0000313" key="1">
    <source>
        <dbReference type="EMBL" id="MDR7277273.1"/>
    </source>
</evidence>
<dbReference type="SUPFAM" id="SSF55729">
    <property type="entry name" value="Acyl-CoA N-acyltransferases (Nat)"/>
    <property type="match status" value="1"/>
</dbReference>
<name>A0AAE4CAP7_9ACTN</name>
<reference evidence="1" key="1">
    <citation type="submission" date="2023-07" db="EMBL/GenBank/DDBJ databases">
        <title>Sequencing the genomes of 1000 actinobacteria strains.</title>
        <authorList>
            <person name="Klenk H.-P."/>
        </authorList>
    </citation>
    <scope>NUCLEOTIDE SEQUENCE</scope>
    <source>
        <strain evidence="1">DSM 44707</strain>
    </source>
</reference>
<evidence type="ECO:0000313" key="2">
    <source>
        <dbReference type="Proteomes" id="UP001183643"/>
    </source>
</evidence>
<dbReference type="Proteomes" id="UP001183643">
    <property type="component" value="Unassembled WGS sequence"/>
</dbReference>
<comment type="caution">
    <text evidence="1">The sequence shown here is derived from an EMBL/GenBank/DDBJ whole genome shotgun (WGS) entry which is preliminary data.</text>
</comment>
<dbReference type="PANTHER" id="PTHR41700:SF1">
    <property type="entry name" value="N-ACETYLTRANSFERASE DOMAIN-CONTAINING PROTEIN"/>
    <property type="match status" value="1"/>
</dbReference>
<dbReference type="InterPro" id="IPR016181">
    <property type="entry name" value="Acyl_CoA_acyltransferase"/>
</dbReference>
<organism evidence="1 2">
    <name type="scientific">Catenuloplanes atrovinosus</name>
    <dbReference type="NCBI Taxonomy" id="137266"/>
    <lineage>
        <taxon>Bacteria</taxon>
        <taxon>Bacillati</taxon>
        <taxon>Actinomycetota</taxon>
        <taxon>Actinomycetes</taxon>
        <taxon>Micromonosporales</taxon>
        <taxon>Micromonosporaceae</taxon>
        <taxon>Catenuloplanes</taxon>
    </lineage>
</organism>
<accession>A0AAE4CAP7</accession>
<protein>
    <submittedName>
        <fullName evidence="1">GNAT superfamily acetyltransferase</fullName>
    </submittedName>
</protein>
<proteinExistence type="predicted"/>
<dbReference type="AlphaFoldDB" id="A0AAE4CAP7"/>